<comment type="similarity">
    <text evidence="1">Belongs to the polyketide transferase af380 family.</text>
</comment>
<dbReference type="Gene3D" id="3.40.50.1820">
    <property type="entry name" value="alpha/beta hydrolase"/>
    <property type="match status" value="1"/>
</dbReference>
<dbReference type="SUPFAM" id="SSF53474">
    <property type="entry name" value="alpha/beta-Hydrolases"/>
    <property type="match status" value="1"/>
</dbReference>
<protein>
    <submittedName>
        <fullName evidence="3">DltD domain-containing protein</fullName>
    </submittedName>
</protein>
<dbReference type="OrthoDB" id="2498029at2759"/>
<gene>
    <name evidence="3" type="ORF">BDV96DRAFT_674477</name>
</gene>
<evidence type="ECO:0000313" key="4">
    <source>
        <dbReference type="Proteomes" id="UP000799770"/>
    </source>
</evidence>
<keyword evidence="4" id="KW-1185">Reference proteome</keyword>
<accession>A0A6A5ZLP3</accession>
<dbReference type="PANTHER" id="PTHR47751">
    <property type="entry name" value="SUPERFAMILY HYDROLASE, PUTATIVE (AFU_ORTHOLOGUE AFUA_2G16580)-RELATED"/>
    <property type="match status" value="1"/>
</dbReference>
<dbReference type="InterPro" id="IPR029058">
    <property type="entry name" value="AB_hydrolase_fold"/>
</dbReference>
<dbReference type="Pfam" id="PF12146">
    <property type="entry name" value="Hydrolase_4"/>
    <property type="match status" value="1"/>
</dbReference>
<dbReference type="EMBL" id="ML977314">
    <property type="protein sequence ID" value="KAF2120195.1"/>
    <property type="molecule type" value="Genomic_DNA"/>
</dbReference>
<dbReference type="PANTHER" id="PTHR47751:SF2">
    <property type="entry name" value="DLTD N-TERMINAL DOMAIN PROTEIN (AFU_ORTHOLOGUE AFUA_8G00380)-RELATED"/>
    <property type="match status" value="1"/>
</dbReference>
<dbReference type="InterPro" id="IPR051411">
    <property type="entry name" value="Polyketide_trans_af380"/>
</dbReference>
<organism evidence="3 4">
    <name type="scientific">Lophiotrema nucula</name>
    <dbReference type="NCBI Taxonomy" id="690887"/>
    <lineage>
        <taxon>Eukaryota</taxon>
        <taxon>Fungi</taxon>
        <taxon>Dikarya</taxon>
        <taxon>Ascomycota</taxon>
        <taxon>Pezizomycotina</taxon>
        <taxon>Dothideomycetes</taxon>
        <taxon>Pleosporomycetidae</taxon>
        <taxon>Pleosporales</taxon>
        <taxon>Lophiotremataceae</taxon>
        <taxon>Lophiotrema</taxon>
    </lineage>
</organism>
<evidence type="ECO:0000256" key="1">
    <source>
        <dbReference type="ARBA" id="ARBA00029464"/>
    </source>
</evidence>
<sequence>MAPSRPHRTVSCQTIDGVTLEAWFWEVTGPAPAIVMTHGLNCVKEMSLEETAEGFQAAGYNVLLYDSRGIGGSGGVPRNQPDPWQYAQDVSDVVTYVSSLPSVDASRILLWGISFGASVTGCAAAIDRRVAAVLMVCPIFKFIRPDKRKTLFAQLMKDRRSQLRGNDPFLLRPFDSKGENPAGYAGSGGPGGKEAYTLMEMALERGHPTFRNRITLQTFHKLAIFRPADLLEEMMDDMPLMMVVPELDAMSFPADQLATFDKLRCPKRLYMVRDRGHVDVLVGTSFKNTMNAMLEFYEEALEGTIEKDD</sequence>
<dbReference type="Gene3D" id="1.10.10.800">
    <property type="match status" value="1"/>
</dbReference>
<name>A0A6A5ZLP3_9PLEO</name>
<evidence type="ECO:0000313" key="3">
    <source>
        <dbReference type="EMBL" id="KAF2120195.1"/>
    </source>
</evidence>
<dbReference type="Proteomes" id="UP000799770">
    <property type="component" value="Unassembled WGS sequence"/>
</dbReference>
<reference evidence="3" key="1">
    <citation type="journal article" date="2020" name="Stud. Mycol.">
        <title>101 Dothideomycetes genomes: a test case for predicting lifestyles and emergence of pathogens.</title>
        <authorList>
            <person name="Haridas S."/>
            <person name="Albert R."/>
            <person name="Binder M."/>
            <person name="Bloem J."/>
            <person name="Labutti K."/>
            <person name="Salamov A."/>
            <person name="Andreopoulos B."/>
            <person name="Baker S."/>
            <person name="Barry K."/>
            <person name="Bills G."/>
            <person name="Bluhm B."/>
            <person name="Cannon C."/>
            <person name="Castanera R."/>
            <person name="Culley D."/>
            <person name="Daum C."/>
            <person name="Ezra D."/>
            <person name="Gonzalez J."/>
            <person name="Henrissat B."/>
            <person name="Kuo A."/>
            <person name="Liang C."/>
            <person name="Lipzen A."/>
            <person name="Lutzoni F."/>
            <person name="Magnuson J."/>
            <person name="Mondo S."/>
            <person name="Nolan M."/>
            <person name="Ohm R."/>
            <person name="Pangilinan J."/>
            <person name="Park H.-J."/>
            <person name="Ramirez L."/>
            <person name="Alfaro M."/>
            <person name="Sun H."/>
            <person name="Tritt A."/>
            <person name="Yoshinaga Y."/>
            <person name="Zwiers L.-H."/>
            <person name="Turgeon B."/>
            <person name="Goodwin S."/>
            <person name="Spatafora J."/>
            <person name="Crous P."/>
            <person name="Grigoriev I."/>
        </authorList>
    </citation>
    <scope>NUCLEOTIDE SEQUENCE</scope>
    <source>
        <strain evidence="3">CBS 627.86</strain>
    </source>
</reference>
<proteinExistence type="inferred from homology"/>
<feature type="domain" description="Serine aminopeptidase S33" evidence="2">
    <location>
        <begin position="31"/>
        <end position="159"/>
    </location>
</feature>
<dbReference type="InterPro" id="IPR022742">
    <property type="entry name" value="Hydrolase_4"/>
</dbReference>
<evidence type="ECO:0000259" key="2">
    <source>
        <dbReference type="Pfam" id="PF12146"/>
    </source>
</evidence>
<dbReference type="AlphaFoldDB" id="A0A6A5ZLP3"/>